<comment type="caution">
    <text evidence="2">The sequence shown here is derived from an EMBL/GenBank/DDBJ whole genome shotgun (WGS) entry which is preliminary data.</text>
</comment>
<dbReference type="AlphaFoldDB" id="A0A2P4P943"/>
<organism evidence="2 3">
    <name type="scientific">Rhizophagus irregularis (strain DAOM 181602 / DAOM 197198 / MUCL 43194)</name>
    <name type="common">Arbuscular mycorrhizal fungus</name>
    <name type="synonym">Glomus intraradices</name>
    <dbReference type="NCBI Taxonomy" id="747089"/>
    <lineage>
        <taxon>Eukaryota</taxon>
        <taxon>Fungi</taxon>
        <taxon>Fungi incertae sedis</taxon>
        <taxon>Mucoromycota</taxon>
        <taxon>Glomeromycotina</taxon>
        <taxon>Glomeromycetes</taxon>
        <taxon>Glomerales</taxon>
        <taxon>Glomeraceae</taxon>
        <taxon>Rhizophagus</taxon>
    </lineage>
</organism>
<reference evidence="2 3" key="2">
    <citation type="journal article" date="2018" name="New Phytol.">
        <title>High intraspecific genome diversity in the model arbuscular mycorrhizal symbiont Rhizophagus irregularis.</title>
        <authorList>
            <person name="Chen E.C.H."/>
            <person name="Morin E."/>
            <person name="Beaudet D."/>
            <person name="Noel J."/>
            <person name="Yildirir G."/>
            <person name="Ndikumana S."/>
            <person name="Charron P."/>
            <person name="St-Onge C."/>
            <person name="Giorgi J."/>
            <person name="Kruger M."/>
            <person name="Marton T."/>
            <person name="Ropars J."/>
            <person name="Grigoriev I.V."/>
            <person name="Hainaut M."/>
            <person name="Henrissat B."/>
            <person name="Roux C."/>
            <person name="Martin F."/>
            <person name="Corradi N."/>
        </authorList>
    </citation>
    <scope>NUCLEOTIDE SEQUENCE [LARGE SCALE GENOMIC DNA]</scope>
    <source>
        <strain evidence="2 3">DAOM 197198</strain>
    </source>
</reference>
<dbReference type="Proteomes" id="UP000018888">
    <property type="component" value="Unassembled WGS sequence"/>
</dbReference>
<dbReference type="VEuPathDB" id="FungiDB:RhiirFUN_012959"/>
<feature type="region of interest" description="Disordered" evidence="1">
    <location>
        <begin position="123"/>
        <end position="194"/>
    </location>
</feature>
<accession>A0A2P4P943</accession>
<protein>
    <submittedName>
        <fullName evidence="2">Uncharacterized protein</fullName>
    </submittedName>
</protein>
<evidence type="ECO:0000256" key="1">
    <source>
        <dbReference type="SAM" id="MobiDB-lite"/>
    </source>
</evidence>
<name>A0A2P4P943_RHIID</name>
<keyword evidence="3" id="KW-1185">Reference proteome</keyword>
<sequence>MSSDKKKSKKQKKKKNTVPKDVQAINVGISSKSIETSFLPFTGKTYILRVLFCKEATHVINKIVSMEDVELTDIVPSSKEDVQISNVGPFSEEDFQTINVVSMGDVEPTEVAPSLKDDVQINNVSTSSKNKGKSKKIASSLNDKSVSMEGVESTKVSLTSKDREASSTTPSVNTGYPIGNYKMAPIMQGKKLTD</sequence>
<dbReference type="EMBL" id="AUPC02000322">
    <property type="protein sequence ID" value="POG61877.1"/>
    <property type="molecule type" value="Genomic_DNA"/>
</dbReference>
<proteinExistence type="predicted"/>
<evidence type="ECO:0000313" key="3">
    <source>
        <dbReference type="Proteomes" id="UP000018888"/>
    </source>
</evidence>
<reference evidence="2 3" key="1">
    <citation type="journal article" date="2013" name="Proc. Natl. Acad. Sci. U.S.A.">
        <title>Genome of an arbuscular mycorrhizal fungus provides insight into the oldest plant symbiosis.</title>
        <authorList>
            <person name="Tisserant E."/>
            <person name="Malbreil M."/>
            <person name="Kuo A."/>
            <person name="Kohler A."/>
            <person name="Symeonidi A."/>
            <person name="Balestrini R."/>
            <person name="Charron P."/>
            <person name="Duensing N."/>
            <person name="Frei Dit Frey N."/>
            <person name="Gianinazzi-Pearson V."/>
            <person name="Gilbert L.B."/>
            <person name="Handa Y."/>
            <person name="Herr J.R."/>
            <person name="Hijri M."/>
            <person name="Koul R."/>
            <person name="Kawaguchi M."/>
            <person name="Krajinski F."/>
            <person name="Lammers P.J."/>
            <person name="Masclaux F.G."/>
            <person name="Murat C."/>
            <person name="Morin E."/>
            <person name="Ndikumana S."/>
            <person name="Pagni M."/>
            <person name="Petitpierre D."/>
            <person name="Requena N."/>
            <person name="Rosikiewicz P."/>
            <person name="Riley R."/>
            <person name="Saito K."/>
            <person name="San Clemente H."/>
            <person name="Shapiro H."/>
            <person name="van Tuinen D."/>
            <person name="Becard G."/>
            <person name="Bonfante P."/>
            <person name="Paszkowski U."/>
            <person name="Shachar-Hill Y.Y."/>
            <person name="Tuskan G.A."/>
            <person name="Young P.W."/>
            <person name="Sanders I.R."/>
            <person name="Henrissat B."/>
            <person name="Rensing S.A."/>
            <person name="Grigoriev I.V."/>
            <person name="Corradi N."/>
            <person name="Roux C."/>
            <person name="Martin F."/>
        </authorList>
    </citation>
    <scope>NUCLEOTIDE SEQUENCE [LARGE SCALE GENOMIC DNA]</scope>
    <source>
        <strain evidence="2 3">DAOM 197198</strain>
    </source>
</reference>
<evidence type="ECO:0000313" key="2">
    <source>
        <dbReference type="EMBL" id="POG61877.1"/>
    </source>
</evidence>
<gene>
    <name evidence="2" type="ORF">GLOIN_2v1485877</name>
</gene>